<evidence type="ECO:0000313" key="1">
    <source>
        <dbReference type="EMBL" id="OGF52937.1"/>
    </source>
</evidence>
<dbReference type="Proteomes" id="UP000179157">
    <property type="component" value="Unassembled WGS sequence"/>
</dbReference>
<protein>
    <submittedName>
        <fullName evidence="1">Uncharacterized protein</fullName>
    </submittedName>
</protein>
<evidence type="ECO:0000313" key="2">
    <source>
        <dbReference type="Proteomes" id="UP000179157"/>
    </source>
</evidence>
<sequence>MDRLEVLGADGQELKVGDVVHCVWVDSSVYDKIGVIERIGAGPVLLITVPGYSELNGLYSGYPSTWVRSTDKQKPAPTSGMCEACEKAPVAPHAVICLPLHPELKGSRLCHYCYEHRSPAYVERDILENRQRQPGAIPLDVKSLVEARIQAQVANGGYDIPEIRSLEERRASRELFRVQAIEQIVRALHNHTFLRTRADVKNEYVSIWMNN</sequence>
<comment type="caution">
    <text evidence="1">The sequence shown here is derived from an EMBL/GenBank/DDBJ whole genome shotgun (WGS) entry which is preliminary data.</text>
</comment>
<name>A0A1F5UP54_FRAXR</name>
<reference evidence="1 2" key="1">
    <citation type="journal article" date="2016" name="Nat. Commun.">
        <title>Thousands of microbial genomes shed light on interconnected biogeochemical processes in an aquifer system.</title>
        <authorList>
            <person name="Anantharaman K."/>
            <person name="Brown C.T."/>
            <person name="Hug L.A."/>
            <person name="Sharon I."/>
            <person name="Castelle C.J."/>
            <person name="Probst A.J."/>
            <person name="Thomas B.C."/>
            <person name="Singh A."/>
            <person name="Wilkins M.J."/>
            <person name="Karaoz U."/>
            <person name="Brodie E.L."/>
            <person name="Williams K.H."/>
            <person name="Hubbard S.S."/>
            <person name="Banfield J.F."/>
        </authorList>
    </citation>
    <scope>NUCLEOTIDE SEQUENCE [LARGE SCALE GENOMIC DNA]</scope>
    <source>
        <strain evidence="2">RBG_16_55_9</strain>
    </source>
</reference>
<proteinExistence type="predicted"/>
<organism evidence="1 2">
    <name type="scientific">Fraserbacteria sp. (strain RBG_16_55_9)</name>
    <dbReference type="NCBI Taxonomy" id="1817864"/>
    <lineage>
        <taxon>Bacteria</taxon>
        <taxon>Candidatus Fraseribacteriota</taxon>
    </lineage>
</organism>
<accession>A0A1F5UP54</accession>
<gene>
    <name evidence="1" type="ORF">A2Z21_01935</name>
</gene>
<dbReference type="EMBL" id="MFGX01000123">
    <property type="protein sequence ID" value="OGF52937.1"/>
    <property type="molecule type" value="Genomic_DNA"/>
</dbReference>
<dbReference type="AlphaFoldDB" id="A0A1F5UP54"/>